<evidence type="ECO:0000256" key="1">
    <source>
        <dbReference type="SAM" id="Phobius"/>
    </source>
</evidence>
<dbReference type="AlphaFoldDB" id="A0A9P5YDT9"/>
<proteinExistence type="predicted"/>
<keyword evidence="1" id="KW-1133">Transmembrane helix</keyword>
<feature type="transmembrane region" description="Helical" evidence="1">
    <location>
        <begin position="224"/>
        <end position="247"/>
    </location>
</feature>
<feature type="transmembrane region" description="Helical" evidence="1">
    <location>
        <begin position="253"/>
        <end position="274"/>
    </location>
</feature>
<feature type="transmembrane region" description="Helical" evidence="1">
    <location>
        <begin position="91"/>
        <end position="114"/>
    </location>
</feature>
<evidence type="ECO:0000259" key="2">
    <source>
        <dbReference type="Pfam" id="PF20151"/>
    </source>
</evidence>
<keyword evidence="1" id="KW-0812">Transmembrane</keyword>
<dbReference type="Proteomes" id="UP000807353">
    <property type="component" value="Unassembled WGS sequence"/>
</dbReference>
<keyword evidence="4" id="KW-1185">Reference proteome</keyword>
<dbReference type="InterPro" id="IPR045340">
    <property type="entry name" value="DUF6533"/>
</dbReference>
<name>A0A9P5YDT9_9AGAR</name>
<evidence type="ECO:0000313" key="3">
    <source>
        <dbReference type="EMBL" id="KAF9467037.1"/>
    </source>
</evidence>
<comment type="caution">
    <text evidence="3">The sequence shown here is derived from an EMBL/GenBank/DDBJ whole genome shotgun (WGS) entry which is preliminary data.</text>
</comment>
<feature type="domain" description="DUF6533" evidence="2">
    <location>
        <begin position="25"/>
        <end position="70"/>
    </location>
</feature>
<sequence>MSESTIAQLLKVLFGVLKDRRTVTYSNVAALTILWYDTALEMSREVEFIWRAKWSFPKALYIIIRYYGLFHLGLTGIVETRTNIGAKVCRAYIWGISIAGAIVFSTLVNFVLLLRVHAIYGQSRRVLCFLVIVIMAEFATEFYITFKVILGTTFAQIAAIESLFPGCIVQSSELHLTLVCWIPALLISVLFFTMTIWKFYISFRDEQKLTLQWGQALSPMLTAFIRDGTVFFLLIAVVLLACTVTTATLRGPLLSFFVPWLLGVYSFAGSRLILGLREAALKEGNEKTWDAMTLSTAAFNSNRTRIPHDTLSIEVDRYSLDHQRLAHSP</sequence>
<evidence type="ECO:0000313" key="4">
    <source>
        <dbReference type="Proteomes" id="UP000807353"/>
    </source>
</evidence>
<feature type="transmembrane region" description="Helical" evidence="1">
    <location>
        <begin position="126"/>
        <end position="146"/>
    </location>
</feature>
<accession>A0A9P5YDT9</accession>
<gene>
    <name evidence="3" type="ORF">BDZ94DRAFT_99052</name>
</gene>
<feature type="transmembrane region" description="Helical" evidence="1">
    <location>
        <begin position="59"/>
        <end position="79"/>
    </location>
</feature>
<keyword evidence="1" id="KW-0472">Membrane</keyword>
<organism evidence="3 4">
    <name type="scientific">Collybia nuda</name>
    <dbReference type="NCBI Taxonomy" id="64659"/>
    <lineage>
        <taxon>Eukaryota</taxon>
        <taxon>Fungi</taxon>
        <taxon>Dikarya</taxon>
        <taxon>Basidiomycota</taxon>
        <taxon>Agaricomycotina</taxon>
        <taxon>Agaricomycetes</taxon>
        <taxon>Agaricomycetidae</taxon>
        <taxon>Agaricales</taxon>
        <taxon>Tricholomatineae</taxon>
        <taxon>Clitocybaceae</taxon>
        <taxon>Collybia</taxon>
    </lineage>
</organism>
<dbReference type="EMBL" id="MU150239">
    <property type="protein sequence ID" value="KAF9467037.1"/>
    <property type="molecule type" value="Genomic_DNA"/>
</dbReference>
<reference evidence="3" key="1">
    <citation type="submission" date="2020-11" db="EMBL/GenBank/DDBJ databases">
        <authorList>
            <consortium name="DOE Joint Genome Institute"/>
            <person name="Ahrendt S."/>
            <person name="Riley R."/>
            <person name="Andreopoulos W."/>
            <person name="Labutti K."/>
            <person name="Pangilinan J."/>
            <person name="Ruiz-Duenas F.J."/>
            <person name="Barrasa J.M."/>
            <person name="Sanchez-Garcia M."/>
            <person name="Camarero S."/>
            <person name="Miyauchi S."/>
            <person name="Serrano A."/>
            <person name="Linde D."/>
            <person name="Babiker R."/>
            <person name="Drula E."/>
            <person name="Ayuso-Fernandez I."/>
            <person name="Pacheco R."/>
            <person name="Padilla G."/>
            <person name="Ferreira P."/>
            <person name="Barriuso J."/>
            <person name="Kellner H."/>
            <person name="Castanera R."/>
            <person name="Alfaro M."/>
            <person name="Ramirez L."/>
            <person name="Pisabarro A.G."/>
            <person name="Kuo A."/>
            <person name="Tritt A."/>
            <person name="Lipzen A."/>
            <person name="He G."/>
            <person name="Yan M."/>
            <person name="Ng V."/>
            <person name="Cullen D."/>
            <person name="Martin F."/>
            <person name="Rosso M.-N."/>
            <person name="Henrissat B."/>
            <person name="Hibbett D."/>
            <person name="Martinez A.T."/>
            <person name="Grigoriev I.V."/>
        </authorList>
    </citation>
    <scope>NUCLEOTIDE SEQUENCE</scope>
    <source>
        <strain evidence="3">CBS 247.69</strain>
    </source>
</reference>
<dbReference type="OrthoDB" id="2952413at2759"/>
<protein>
    <recommendedName>
        <fullName evidence="2">DUF6533 domain-containing protein</fullName>
    </recommendedName>
</protein>
<dbReference type="Pfam" id="PF20151">
    <property type="entry name" value="DUF6533"/>
    <property type="match status" value="1"/>
</dbReference>
<feature type="transmembrane region" description="Helical" evidence="1">
    <location>
        <begin position="181"/>
        <end position="203"/>
    </location>
</feature>